<dbReference type="InterPro" id="IPR033132">
    <property type="entry name" value="GH_1_N_CS"/>
</dbReference>
<evidence type="ECO:0000256" key="1">
    <source>
        <dbReference type="ARBA" id="ARBA00000448"/>
    </source>
</evidence>
<evidence type="ECO:0000256" key="11">
    <source>
        <dbReference type="PROSITE-ProRule" id="PRU10055"/>
    </source>
</evidence>
<proteinExistence type="inferred from homology"/>
<reference evidence="13 14" key="1">
    <citation type="submission" date="2017-11" db="EMBL/GenBank/DDBJ databases">
        <title>Evolution of Phototrophy in the Chloroflexi Phylum Driven by Horizontal Gene Transfer.</title>
        <authorList>
            <person name="Ward L.M."/>
            <person name="Hemp J."/>
            <person name="Shih P.M."/>
            <person name="Mcglynn S.E."/>
            <person name="Fischer W."/>
        </authorList>
    </citation>
    <scope>NUCLEOTIDE SEQUENCE [LARGE SCALE GENOMIC DNA]</scope>
    <source>
        <strain evidence="13">JP3_13</strain>
    </source>
</reference>
<sequence length="445" mass="49886">MSFPADFLWGAATASYQIEGAAFEDGRGECIWTRFSHTEGKVKHGHTGDVACDHYHRYAEDVALMRRLGLHAYRFSIAWARLLPQGTGASNQAGIDFYNRLIDALLEAGITPFATLYHWDLPQALQDRGGWTSADMPEWFAEYTALAAKHYGDRLKHWITLNEPWCIAFLGHSLGIHAPGIRDERAAFRAAHHTHLAHGRAVQVLRQSLPDAQVGITLNLAPVQPFSADPQDQAMARLFDGLQNRWFLDPVFKGRYPEDIVTRLNANGLLDGLDLSAVQLAAQPLDFLGVNYYTRQIVRHDPSSPHGFTTLVPEGAPVTDMNWEIYPQGLRDLLLRVHQEYAPPAIYITENGAAFPEPEQVEGEQLDDPQRVAYLESHFNAAAEAIAQGVPLKGYFVWSLLDNFEWAEGYTKRFGIVHVDFSTQKRTLKRSALYLQQVIQSGVLA</sequence>
<dbReference type="PROSITE" id="PS00572">
    <property type="entry name" value="GLYCOSYL_HYDROL_F1_1"/>
    <property type="match status" value="1"/>
</dbReference>
<feature type="binding site" evidence="10">
    <location>
        <begin position="405"/>
        <end position="406"/>
    </location>
    <ligand>
        <name>substrate</name>
    </ligand>
</feature>
<evidence type="ECO:0000256" key="3">
    <source>
        <dbReference type="ARBA" id="ARBA00012744"/>
    </source>
</evidence>
<keyword evidence="7 12" id="KW-0326">Glycosidase</keyword>
<feature type="binding site" evidence="10">
    <location>
        <position position="398"/>
    </location>
    <ligand>
        <name>substrate</name>
    </ligand>
</feature>
<comment type="similarity">
    <text evidence="2 12">Belongs to the glycosyl hydrolase 1 family.</text>
</comment>
<evidence type="ECO:0000256" key="9">
    <source>
        <dbReference type="PIRSR" id="PIRSR617736-1"/>
    </source>
</evidence>
<evidence type="ECO:0000256" key="10">
    <source>
        <dbReference type="PIRSR" id="PIRSR617736-2"/>
    </source>
</evidence>
<feature type="binding site" evidence="10">
    <location>
        <position position="118"/>
    </location>
    <ligand>
        <name>substrate</name>
    </ligand>
</feature>
<dbReference type="AlphaFoldDB" id="A0A2M8PHI4"/>
<feature type="active site" description="Proton donor" evidence="9">
    <location>
        <position position="163"/>
    </location>
</feature>
<evidence type="ECO:0000313" key="13">
    <source>
        <dbReference type="EMBL" id="PJF36994.1"/>
    </source>
</evidence>
<dbReference type="InterPro" id="IPR018120">
    <property type="entry name" value="Glyco_hydro_1_AS"/>
</dbReference>
<dbReference type="PRINTS" id="PR00131">
    <property type="entry name" value="GLHYDRLASE1"/>
</dbReference>
<keyword evidence="6" id="KW-0119">Carbohydrate metabolism</keyword>
<feature type="active site" description="Nucleophile" evidence="9 11">
    <location>
        <position position="350"/>
    </location>
</feature>
<organism evidence="13 14">
    <name type="scientific">Candidatus Thermofonsia Clade 1 bacterium</name>
    <dbReference type="NCBI Taxonomy" id="2364210"/>
    <lineage>
        <taxon>Bacteria</taxon>
        <taxon>Bacillati</taxon>
        <taxon>Chloroflexota</taxon>
        <taxon>Candidatus Thermofontia</taxon>
        <taxon>Candidatus Thermofonsia Clade 1</taxon>
    </lineage>
</organism>
<dbReference type="Gene3D" id="3.20.20.80">
    <property type="entry name" value="Glycosidases"/>
    <property type="match status" value="1"/>
</dbReference>
<comment type="caution">
    <text evidence="13">The sequence shown here is derived from an EMBL/GenBank/DDBJ whole genome shotgun (WGS) entry which is preliminary data.</text>
</comment>
<keyword evidence="4 12" id="KW-0378">Hydrolase</keyword>
<keyword evidence="5" id="KW-0136">Cellulose degradation</keyword>
<evidence type="ECO:0000256" key="2">
    <source>
        <dbReference type="ARBA" id="ARBA00010838"/>
    </source>
</evidence>
<evidence type="ECO:0000256" key="6">
    <source>
        <dbReference type="ARBA" id="ARBA00023277"/>
    </source>
</evidence>
<dbReference type="InterPro" id="IPR017853">
    <property type="entry name" value="GH"/>
</dbReference>
<dbReference type="PANTHER" id="PTHR10353">
    <property type="entry name" value="GLYCOSYL HYDROLASE"/>
    <property type="match status" value="1"/>
</dbReference>
<evidence type="ECO:0000256" key="12">
    <source>
        <dbReference type="RuleBase" id="RU361175"/>
    </source>
</evidence>
<dbReference type="Proteomes" id="UP000229681">
    <property type="component" value="Unassembled WGS sequence"/>
</dbReference>
<protein>
    <recommendedName>
        <fullName evidence="3 12">Beta-glucosidase</fullName>
        <ecNumber evidence="3 12">3.2.1.21</ecNumber>
    </recommendedName>
</protein>
<evidence type="ECO:0000256" key="4">
    <source>
        <dbReference type="ARBA" id="ARBA00022801"/>
    </source>
</evidence>
<accession>A0A2M8PHI4</accession>
<dbReference type="InterPro" id="IPR001360">
    <property type="entry name" value="Glyco_hydro_1"/>
</dbReference>
<dbReference type="EC" id="3.2.1.21" evidence="3 12"/>
<dbReference type="PROSITE" id="PS00653">
    <property type="entry name" value="GLYCOSYL_HYDROL_F1_2"/>
    <property type="match status" value="1"/>
</dbReference>
<comment type="catalytic activity">
    <reaction evidence="1 12">
        <text>Hydrolysis of terminal, non-reducing beta-D-glucosyl residues with release of beta-D-glucose.</text>
        <dbReference type="EC" id="3.2.1.21"/>
    </reaction>
</comment>
<dbReference type="GO" id="GO:0005829">
    <property type="term" value="C:cytosol"/>
    <property type="evidence" value="ECO:0007669"/>
    <property type="project" value="TreeGrafter"/>
</dbReference>
<dbReference type="FunFam" id="3.20.20.80:FF:000004">
    <property type="entry name" value="Beta-glucosidase 6-phospho-beta-glucosidase"/>
    <property type="match status" value="1"/>
</dbReference>
<dbReference type="EMBL" id="PGTM01000020">
    <property type="protein sequence ID" value="PJF36994.1"/>
    <property type="molecule type" value="Genomic_DNA"/>
</dbReference>
<dbReference type="InterPro" id="IPR017736">
    <property type="entry name" value="Glyco_hydro_1_beta-glucosidase"/>
</dbReference>
<dbReference type="GO" id="GO:0030245">
    <property type="term" value="P:cellulose catabolic process"/>
    <property type="evidence" value="ECO:0007669"/>
    <property type="project" value="UniProtKB-KW"/>
</dbReference>
<evidence type="ECO:0000256" key="8">
    <source>
        <dbReference type="ARBA" id="ARBA00023326"/>
    </source>
</evidence>
<dbReference type="PANTHER" id="PTHR10353:SF36">
    <property type="entry name" value="LP05116P"/>
    <property type="match status" value="1"/>
</dbReference>
<feature type="binding site" evidence="10">
    <location>
        <position position="293"/>
    </location>
    <ligand>
        <name>substrate</name>
    </ligand>
</feature>
<feature type="binding site" evidence="10">
    <location>
        <position position="17"/>
    </location>
    <ligand>
        <name>substrate</name>
    </ligand>
</feature>
<keyword evidence="8" id="KW-0624">Polysaccharide degradation</keyword>
<dbReference type="Pfam" id="PF00232">
    <property type="entry name" value="Glyco_hydro_1"/>
    <property type="match status" value="1"/>
</dbReference>
<dbReference type="SUPFAM" id="SSF51445">
    <property type="entry name" value="(Trans)glycosidases"/>
    <property type="match status" value="1"/>
</dbReference>
<evidence type="ECO:0000313" key="14">
    <source>
        <dbReference type="Proteomes" id="UP000229681"/>
    </source>
</evidence>
<dbReference type="GO" id="GO:0008422">
    <property type="term" value="F:beta-glucosidase activity"/>
    <property type="evidence" value="ECO:0007669"/>
    <property type="project" value="UniProtKB-EC"/>
</dbReference>
<dbReference type="NCBIfam" id="TIGR03356">
    <property type="entry name" value="BGL"/>
    <property type="match status" value="1"/>
</dbReference>
<feature type="binding site" evidence="10">
    <location>
        <position position="162"/>
    </location>
    <ligand>
        <name>substrate</name>
    </ligand>
</feature>
<name>A0A2M8PHI4_9CHLR</name>
<evidence type="ECO:0000256" key="5">
    <source>
        <dbReference type="ARBA" id="ARBA00023001"/>
    </source>
</evidence>
<evidence type="ECO:0000256" key="7">
    <source>
        <dbReference type="ARBA" id="ARBA00023295"/>
    </source>
</evidence>
<gene>
    <name evidence="13" type="ORF">CUN49_02655</name>
</gene>